<gene>
    <name evidence="1" type="ORF">GWI33_006442</name>
</gene>
<evidence type="ECO:0000313" key="1">
    <source>
        <dbReference type="EMBL" id="KAF7280059.1"/>
    </source>
</evidence>
<organism evidence="1 2">
    <name type="scientific">Rhynchophorus ferrugineus</name>
    <name type="common">Red palm weevil</name>
    <name type="synonym">Curculio ferrugineus</name>
    <dbReference type="NCBI Taxonomy" id="354439"/>
    <lineage>
        <taxon>Eukaryota</taxon>
        <taxon>Metazoa</taxon>
        <taxon>Ecdysozoa</taxon>
        <taxon>Arthropoda</taxon>
        <taxon>Hexapoda</taxon>
        <taxon>Insecta</taxon>
        <taxon>Pterygota</taxon>
        <taxon>Neoptera</taxon>
        <taxon>Endopterygota</taxon>
        <taxon>Coleoptera</taxon>
        <taxon>Polyphaga</taxon>
        <taxon>Cucujiformia</taxon>
        <taxon>Curculionidae</taxon>
        <taxon>Dryophthorinae</taxon>
        <taxon>Rhynchophorus</taxon>
    </lineage>
</organism>
<keyword evidence="2" id="KW-1185">Reference proteome</keyword>
<dbReference type="Proteomes" id="UP000625711">
    <property type="component" value="Unassembled WGS sequence"/>
</dbReference>
<reference evidence="1" key="1">
    <citation type="submission" date="2020-08" db="EMBL/GenBank/DDBJ databases">
        <title>Genome sequencing and assembly of the red palm weevil Rhynchophorus ferrugineus.</title>
        <authorList>
            <person name="Dias G.B."/>
            <person name="Bergman C.M."/>
            <person name="Manee M."/>
        </authorList>
    </citation>
    <scope>NUCLEOTIDE SEQUENCE</scope>
    <source>
        <strain evidence="1">AA-2017</strain>
        <tissue evidence="1">Whole larva</tissue>
    </source>
</reference>
<name>A0A834IG35_RHYFE</name>
<dbReference type="OrthoDB" id="6782185at2759"/>
<comment type="caution">
    <text evidence="1">The sequence shown here is derived from an EMBL/GenBank/DDBJ whole genome shotgun (WGS) entry which is preliminary data.</text>
</comment>
<protein>
    <submittedName>
        <fullName evidence="1">Uncharacterized protein</fullName>
    </submittedName>
</protein>
<proteinExistence type="predicted"/>
<sequence>MAVAGPSYNARLPMSVSMSLMQGTAGPAAAGGQQGGLHAAQPYYHPQHAAAPAHTQEQVQPDRPIGCGAFGVVWKSKNACEVAYILCSLNFVVVVWYCLQIKSLSLPTFRDADKKRDQPVFRHVRMSSGREILSQILTLLKPWGCSGARTNVAGPLD</sequence>
<dbReference type="EMBL" id="JAACXV010000324">
    <property type="protein sequence ID" value="KAF7280059.1"/>
    <property type="molecule type" value="Genomic_DNA"/>
</dbReference>
<accession>A0A834IG35</accession>
<dbReference type="AlphaFoldDB" id="A0A834IG35"/>
<evidence type="ECO:0000313" key="2">
    <source>
        <dbReference type="Proteomes" id="UP000625711"/>
    </source>
</evidence>